<name>A0A2K3MKA6_TRIPR</name>
<evidence type="ECO:0000313" key="1">
    <source>
        <dbReference type="EMBL" id="PNX91119.1"/>
    </source>
</evidence>
<sequence length="119" mass="12618">VAIIEEERGGEVAAERNSRIQVFLSSIFSSLGGVFGSTFQDSNLTMASRAIAPIEHRGENIKPKNVVGVEGGRNRRVLQDIGNLVINPADPGANANVPKRITRAQLAALAKAAAEKTKV</sequence>
<accession>A0A2K3MKA6</accession>
<comment type="caution">
    <text evidence="1">The sequence shown here is derived from an EMBL/GenBank/DDBJ whole genome shotgun (WGS) entry which is preliminary data.</text>
</comment>
<feature type="non-terminal residue" evidence="1">
    <location>
        <position position="1"/>
    </location>
</feature>
<organism evidence="1 2">
    <name type="scientific">Trifolium pratense</name>
    <name type="common">Red clover</name>
    <dbReference type="NCBI Taxonomy" id="57577"/>
    <lineage>
        <taxon>Eukaryota</taxon>
        <taxon>Viridiplantae</taxon>
        <taxon>Streptophyta</taxon>
        <taxon>Embryophyta</taxon>
        <taxon>Tracheophyta</taxon>
        <taxon>Spermatophyta</taxon>
        <taxon>Magnoliopsida</taxon>
        <taxon>eudicotyledons</taxon>
        <taxon>Gunneridae</taxon>
        <taxon>Pentapetalae</taxon>
        <taxon>rosids</taxon>
        <taxon>fabids</taxon>
        <taxon>Fabales</taxon>
        <taxon>Fabaceae</taxon>
        <taxon>Papilionoideae</taxon>
        <taxon>50 kb inversion clade</taxon>
        <taxon>NPAAA clade</taxon>
        <taxon>Hologalegina</taxon>
        <taxon>IRL clade</taxon>
        <taxon>Trifolieae</taxon>
        <taxon>Trifolium</taxon>
    </lineage>
</organism>
<dbReference type="Proteomes" id="UP000236291">
    <property type="component" value="Unassembled WGS sequence"/>
</dbReference>
<reference evidence="1 2" key="2">
    <citation type="journal article" date="2017" name="Front. Plant Sci.">
        <title>Gene Classification and Mining of Molecular Markers Useful in Red Clover (Trifolium pratense) Breeding.</title>
        <authorList>
            <person name="Istvanek J."/>
            <person name="Dluhosova J."/>
            <person name="Dluhos P."/>
            <person name="Patkova L."/>
            <person name="Nedelnik J."/>
            <person name="Repkova J."/>
        </authorList>
    </citation>
    <scope>NUCLEOTIDE SEQUENCE [LARGE SCALE GENOMIC DNA]</scope>
    <source>
        <strain evidence="2">cv. Tatra</strain>
        <tissue evidence="1">Young leaves</tissue>
    </source>
</reference>
<evidence type="ECO:0000313" key="2">
    <source>
        <dbReference type="Proteomes" id="UP000236291"/>
    </source>
</evidence>
<dbReference type="ExpressionAtlas" id="A0A2K3MKA6">
    <property type="expression patterns" value="baseline"/>
</dbReference>
<dbReference type="EMBL" id="ASHM01065085">
    <property type="protein sequence ID" value="PNX91119.1"/>
    <property type="molecule type" value="Genomic_DNA"/>
</dbReference>
<dbReference type="AlphaFoldDB" id="A0A2K3MKA6"/>
<proteinExistence type="predicted"/>
<gene>
    <name evidence="1" type="primary">cyclin</name>
    <name evidence="1" type="ORF">L195_g047248</name>
</gene>
<reference evidence="1 2" key="1">
    <citation type="journal article" date="2014" name="Am. J. Bot.">
        <title>Genome assembly and annotation for red clover (Trifolium pratense; Fabaceae).</title>
        <authorList>
            <person name="Istvanek J."/>
            <person name="Jaros M."/>
            <person name="Krenek A."/>
            <person name="Repkova J."/>
        </authorList>
    </citation>
    <scope>NUCLEOTIDE SEQUENCE [LARGE SCALE GENOMIC DNA]</scope>
    <source>
        <strain evidence="2">cv. Tatra</strain>
        <tissue evidence="1">Young leaves</tissue>
    </source>
</reference>
<protein>
    <submittedName>
        <fullName evidence="1">Cyclin</fullName>
    </submittedName>
</protein>